<dbReference type="GO" id="GO:0140359">
    <property type="term" value="F:ABC-type transporter activity"/>
    <property type="evidence" value="ECO:0007669"/>
    <property type="project" value="InterPro"/>
</dbReference>
<dbReference type="Pfam" id="PF06472">
    <property type="entry name" value="ABC_membrane_2"/>
    <property type="match status" value="1"/>
</dbReference>
<dbReference type="PROSITE" id="PS50929">
    <property type="entry name" value="ABC_TM1F"/>
    <property type="match status" value="1"/>
</dbReference>
<dbReference type="InterPro" id="IPR011527">
    <property type="entry name" value="ABC1_TM_dom"/>
</dbReference>
<dbReference type="GO" id="GO:0016887">
    <property type="term" value="F:ATP hydrolysis activity"/>
    <property type="evidence" value="ECO:0007669"/>
    <property type="project" value="InterPro"/>
</dbReference>
<dbReference type="Gene3D" id="1.20.1560.10">
    <property type="entry name" value="ABC transporter type 1, transmembrane domain"/>
    <property type="match status" value="1"/>
</dbReference>
<feature type="domain" description="ABC transmembrane type-1" evidence="11">
    <location>
        <begin position="59"/>
        <end position="358"/>
    </location>
</feature>
<dbReference type="PANTHER" id="PTHR11384:SF59">
    <property type="entry name" value="LYSOSOMAL COBALAMIN TRANSPORTER ABCD4"/>
    <property type="match status" value="1"/>
</dbReference>
<feature type="transmembrane region" description="Helical" evidence="9">
    <location>
        <begin position="56"/>
        <end position="77"/>
    </location>
</feature>
<dbReference type="InterPro" id="IPR050835">
    <property type="entry name" value="ABC_transporter_sub-D"/>
</dbReference>
<dbReference type="OrthoDB" id="9810134at2"/>
<evidence type="ECO:0000256" key="2">
    <source>
        <dbReference type="ARBA" id="ARBA00022448"/>
    </source>
</evidence>
<keyword evidence="3" id="KW-1003">Cell membrane</keyword>
<evidence type="ECO:0000256" key="1">
    <source>
        <dbReference type="ARBA" id="ARBA00004651"/>
    </source>
</evidence>
<sequence length="619" mass="69220">MDWNNALLDSALWLAKAYVITLAMAALAIAGLARYSSWGQQFWRLSAAYFSPRRDWRPLATLAFILFLTLGAVRLQVLFSDWYNTMYTALQKLDGKGFWMAMALFGILATVHVVRSLVDFYVQQALTIRWRVWLNEQLLSRWLDNKSYYRTQYLDTAVDNPDQRIQQDVADFVTGSLTLSIGVINAVVSTFAFTVILWTLSGPLSVAGWEVPRGMVFLVFIYVVIATVMAVRIGRPLIPLNFLNERFNASYRYALVRLREYSESIAFYAGEAVEGALLRSRFAQVIANAWQIVYRSLKFLGFNFIVTQAAVVFPFIIQAPRFFSKQISLGDLMQTAQAFGQLQDNLSFFRNAYDQFATYRATLNRLSGFSRGIDDAAQLHEPDIRNQGDCLALQALTVATPDGRPLVRQLNLEVRPDAPLLIRGPSGAGKTTLLRAIAGLWPYCEGTILRPLGDTLFLSQKPYLPQGSLRGALYYPRPLPNLPHHAAQEAAARDVLAQVQLGHLAERLDDEDDWSRILSLGEQQRLAFGRLLLLKPRAALLDEATSAMDEGLEDAMYRLVHSQLPGTILLSVGHRSTLLRHHANQLLVAGDGTGGWQMLPASAPYPPAASGTWEPLPDT</sequence>
<accession>A0A853FCU3</accession>
<feature type="transmembrane region" description="Helical" evidence="9">
    <location>
        <begin position="299"/>
        <end position="317"/>
    </location>
</feature>
<dbReference type="PROSITE" id="PS00211">
    <property type="entry name" value="ABC_TRANSPORTER_1"/>
    <property type="match status" value="1"/>
</dbReference>
<dbReference type="RefSeq" id="WP_129967824.1">
    <property type="nucleotide sequence ID" value="NZ_JACCEW010000001.1"/>
</dbReference>
<comment type="subcellular location">
    <subcellularLocation>
        <location evidence="1">Cell membrane</location>
        <topology evidence="1">Multi-pass membrane protein</topology>
    </subcellularLocation>
</comment>
<dbReference type="PANTHER" id="PTHR11384">
    <property type="entry name" value="ATP-BINDING CASSETTE, SUB-FAMILY D MEMBER"/>
    <property type="match status" value="1"/>
</dbReference>
<dbReference type="EMBL" id="JACCEW010000001">
    <property type="protein sequence ID" value="NYT35886.1"/>
    <property type="molecule type" value="Genomic_DNA"/>
</dbReference>
<dbReference type="InterPro" id="IPR036640">
    <property type="entry name" value="ABC1_TM_sf"/>
</dbReference>
<dbReference type="CDD" id="cd03223">
    <property type="entry name" value="ABCD_peroxisomal_ALDP"/>
    <property type="match status" value="1"/>
</dbReference>
<dbReference type="SMART" id="SM00382">
    <property type="entry name" value="AAA"/>
    <property type="match status" value="1"/>
</dbReference>
<protein>
    <submittedName>
        <fullName evidence="12">ABC transporter ATP-binding protein/permease</fullName>
    </submittedName>
</protein>
<feature type="transmembrane region" description="Helical" evidence="9">
    <location>
        <begin position="211"/>
        <end position="231"/>
    </location>
</feature>
<dbReference type="Pfam" id="PF00005">
    <property type="entry name" value="ABC_tran"/>
    <property type="match status" value="1"/>
</dbReference>
<keyword evidence="4 9" id="KW-0812">Transmembrane</keyword>
<proteinExistence type="predicted"/>
<keyword evidence="5" id="KW-0547">Nucleotide-binding</keyword>
<comment type="caution">
    <text evidence="12">The sequence shown here is derived from an EMBL/GenBank/DDBJ whole genome shotgun (WGS) entry which is preliminary data.</text>
</comment>
<keyword evidence="8 9" id="KW-0472">Membrane</keyword>
<evidence type="ECO:0000313" key="12">
    <source>
        <dbReference type="EMBL" id="NYT35886.1"/>
    </source>
</evidence>
<evidence type="ECO:0000256" key="3">
    <source>
        <dbReference type="ARBA" id="ARBA00022475"/>
    </source>
</evidence>
<feature type="transmembrane region" description="Helical" evidence="9">
    <location>
        <begin position="97"/>
        <end position="122"/>
    </location>
</feature>
<evidence type="ECO:0000256" key="7">
    <source>
        <dbReference type="ARBA" id="ARBA00022989"/>
    </source>
</evidence>
<feature type="transmembrane region" description="Helical" evidence="9">
    <location>
        <begin position="172"/>
        <end position="199"/>
    </location>
</feature>
<organism evidence="12 13">
    <name type="scientific">Allopusillimonas soli</name>
    <dbReference type="NCBI Taxonomy" id="659016"/>
    <lineage>
        <taxon>Bacteria</taxon>
        <taxon>Pseudomonadati</taxon>
        <taxon>Pseudomonadota</taxon>
        <taxon>Betaproteobacteria</taxon>
        <taxon>Burkholderiales</taxon>
        <taxon>Alcaligenaceae</taxon>
        <taxon>Allopusillimonas</taxon>
    </lineage>
</organism>
<evidence type="ECO:0000256" key="6">
    <source>
        <dbReference type="ARBA" id="ARBA00022840"/>
    </source>
</evidence>
<dbReference type="SUPFAM" id="SSF52540">
    <property type="entry name" value="P-loop containing nucleoside triphosphate hydrolases"/>
    <property type="match status" value="1"/>
</dbReference>
<keyword evidence="6 12" id="KW-0067">ATP-binding</keyword>
<evidence type="ECO:0000256" key="9">
    <source>
        <dbReference type="SAM" id="Phobius"/>
    </source>
</evidence>
<keyword evidence="13" id="KW-1185">Reference proteome</keyword>
<dbReference type="InterPro" id="IPR003593">
    <property type="entry name" value="AAA+_ATPase"/>
</dbReference>
<dbReference type="Gene3D" id="3.40.50.300">
    <property type="entry name" value="P-loop containing nucleotide triphosphate hydrolases"/>
    <property type="match status" value="1"/>
</dbReference>
<dbReference type="GO" id="GO:0005524">
    <property type="term" value="F:ATP binding"/>
    <property type="evidence" value="ECO:0007669"/>
    <property type="project" value="UniProtKB-KW"/>
</dbReference>
<dbReference type="GO" id="GO:0005886">
    <property type="term" value="C:plasma membrane"/>
    <property type="evidence" value="ECO:0007669"/>
    <property type="project" value="UniProtKB-SubCell"/>
</dbReference>
<dbReference type="PROSITE" id="PS50893">
    <property type="entry name" value="ABC_TRANSPORTER_2"/>
    <property type="match status" value="1"/>
</dbReference>
<dbReference type="InterPro" id="IPR017871">
    <property type="entry name" value="ABC_transporter-like_CS"/>
</dbReference>
<evidence type="ECO:0000256" key="5">
    <source>
        <dbReference type="ARBA" id="ARBA00022741"/>
    </source>
</evidence>
<evidence type="ECO:0000256" key="8">
    <source>
        <dbReference type="ARBA" id="ARBA00023136"/>
    </source>
</evidence>
<dbReference type="SUPFAM" id="SSF90123">
    <property type="entry name" value="ABC transporter transmembrane region"/>
    <property type="match status" value="1"/>
</dbReference>
<evidence type="ECO:0000313" key="13">
    <source>
        <dbReference type="Proteomes" id="UP000580517"/>
    </source>
</evidence>
<reference evidence="12 13" key="1">
    <citation type="submission" date="2020-07" db="EMBL/GenBank/DDBJ databases">
        <title>Taxonomic revisions and descriptions of new bacterial species based on genomic comparisons in the high-G+C-content subgroup of the family Alcaligenaceae.</title>
        <authorList>
            <person name="Szabo A."/>
            <person name="Felfoldi T."/>
        </authorList>
    </citation>
    <scope>NUCLEOTIDE SEQUENCE [LARGE SCALE GENOMIC DNA]</scope>
    <source>
        <strain evidence="12 13">DSM 25264</strain>
    </source>
</reference>
<dbReference type="InterPro" id="IPR027417">
    <property type="entry name" value="P-loop_NTPase"/>
</dbReference>
<evidence type="ECO:0000259" key="10">
    <source>
        <dbReference type="PROSITE" id="PS50893"/>
    </source>
</evidence>
<name>A0A853FCU3_9BURK</name>
<dbReference type="InterPro" id="IPR003439">
    <property type="entry name" value="ABC_transporter-like_ATP-bd"/>
</dbReference>
<feature type="domain" description="ABC transporter" evidence="10">
    <location>
        <begin position="391"/>
        <end position="616"/>
    </location>
</feature>
<gene>
    <name evidence="12" type="ORF">H0A68_03305</name>
</gene>
<keyword evidence="2" id="KW-0813">Transport</keyword>
<feature type="transmembrane region" description="Helical" evidence="9">
    <location>
        <begin position="12"/>
        <end position="35"/>
    </location>
</feature>
<dbReference type="Proteomes" id="UP000580517">
    <property type="component" value="Unassembled WGS sequence"/>
</dbReference>
<evidence type="ECO:0000256" key="4">
    <source>
        <dbReference type="ARBA" id="ARBA00022692"/>
    </source>
</evidence>
<dbReference type="AlphaFoldDB" id="A0A853FCU3"/>
<evidence type="ECO:0000259" key="11">
    <source>
        <dbReference type="PROSITE" id="PS50929"/>
    </source>
</evidence>
<keyword evidence="7 9" id="KW-1133">Transmembrane helix</keyword>